<evidence type="ECO:0000256" key="12">
    <source>
        <dbReference type="HAMAP-Rule" id="MF_00328"/>
    </source>
</evidence>
<evidence type="ECO:0000256" key="9">
    <source>
        <dbReference type="ARBA" id="ARBA00022840"/>
    </source>
</evidence>
<evidence type="ECO:0000313" key="14">
    <source>
        <dbReference type="EMBL" id="AHB99895.1"/>
    </source>
</evidence>
<dbReference type="SUPFAM" id="SSF52540">
    <property type="entry name" value="P-loop containing nucleoside triphosphate hydrolases"/>
    <property type="match status" value="1"/>
</dbReference>
<evidence type="ECO:0000256" key="2">
    <source>
        <dbReference type="ARBA" id="ARBA00004496"/>
    </source>
</evidence>
<dbReference type="EC" id="2.7.4.8" evidence="4 12"/>
<comment type="similarity">
    <text evidence="3 12">Belongs to the guanylate kinase family.</text>
</comment>
<dbReference type="PROSITE" id="PS00856">
    <property type="entry name" value="GUANYLATE_KINASE_1"/>
    <property type="match status" value="1"/>
</dbReference>
<keyword evidence="7 12" id="KW-0547">Nucleotide-binding</keyword>
<feature type="domain" description="Guanylate kinase-like" evidence="13">
    <location>
        <begin position="12"/>
        <end position="191"/>
    </location>
</feature>
<keyword evidence="9 12" id="KW-0067">ATP-binding</keyword>
<keyword evidence="8 12" id="KW-0418">Kinase</keyword>
<comment type="function">
    <text evidence="1 12">Essential for recycling GMP and indirectly, cGMP.</text>
</comment>
<sequence>MVVIYIMSNKQGLIILISGPSGVGKGTIVSRLLSDNNLKLNVSISATTRKKRASEVEGVHYFFKTKEEFEQMIANNQLLEYANYVNNYYGTPLSLVKEILDKNENLILEIEYQGVIQVLKKGFRTLSIFVLPPSEDELVTRLKKRGTENDEVIKHRLEQAVKEYAHRELYDHTIINDDLEKTIEDIKQLIRKYSQ</sequence>
<name>A0A0F6CLC3_MYCGL</name>
<dbReference type="RefSeq" id="WP_023893730.1">
    <property type="nucleotide sequence ID" value="NC_023030.2"/>
</dbReference>
<evidence type="ECO:0000256" key="7">
    <source>
        <dbReference type="ARBA" id="ARBA00022741"/>
    </source>
</evidence>
<accession>A0A0F6CLC3</accession>
<dbReference type="InterPro" id="IPR017665">
    <property type="entry name" value="Guanylate_kinase"/>
</dbReference>
<evidence type="ECO:0000256" key="8">
    <source>
        <dbReference type="ARBA" id="ARBA00022777"/>
    </source>
</evidence>
<gene>
    <name evidence="12 14" type="primary">gmk</name>
    <name evidence="14" type="ORF">GCW_03595</name>
</gene>
<evidence type="ECO:0000256" key="4">
    <source>
        <dbReference type="ARBA" id="ARBA00012961"/>
    </source>
</evidence>
<evidence type="ECO:0000256" key="3">
    <source>
        <dbReference type="ARBA" id="ARBA00005790"/>
    </source>
</evidence>
<proteinExistence type="inferred from homology"/>
<dbReference type="GO" id="GO:0004385">
    <property type="term" value="F:GMP kinase activity"/>
    <property type="evidence" value="ECO:0007669"/>
    <property type="project" value="UniProtKB-UniRule"/>
</dbReference>
<feature type="binding site" evidence="12">
    <location>
        <begin position="19"/>
        <end position="26"/>
    </location>
    <ligand>
        <name>ATP</name>
        <dbReference type="ChEBI" id="CHEBI:30616"/>
    </ligand>
</feature>
<dbReference type="HAMAP" id="MF_00328">
    <property type="entry name" value="Guanylate_kinase"/>
    <property type="match status" value="1"/>
</dbReference>
<dbReference type="Proteomes" id="UP000018735">
    <property type="component" value="Chromosome"/>
</dbReference>
<dbReference type="PROSITE" id="PS50052">
    <property type="entry name" value="GUANYLATE_KINASE_2"/>
    <property type="match status" value="1"/>
</dbReference>
<organism evidence="14 15">
    <name type="scientific">Mycoplasmoides gallisepticum S6</name>
    <dbReference type="NCBI Taxonomy" id="1006581"/>
    <lineage>
        <taxon>Bacteria</taxon>
        <taxon>Bacillati</taxon>
        <taxon>Mycoplasmatota</taxon>
        <taxon>Mycoplasmoidales</taxon>
        <taxon>Mycoplasmoidaceae</taxon>
        <taxon>Mycoplasmoides</taxon>
    </lineage>
</organism>
<dbReference type="InterPro" id="IPR008144">
    <property type="entry name" value="Guanylate_kin-like_dom"/>
</dbReference>
<dbReference type="GO" id="GO:0005829">
    <property type="term" value="C:cytosol"/>
    <property type="evidence" value="ECO:0007669"/>
    <property type="project" value="TreeGrafter"/>
</dbReference>
<protein>
    <recommendedName>
        <fullName evidence="5 12">Guanylate kinase</fullName>
        <ecNumber evidence="4 12">2.7.4.8</ecNumber>
    </recommendedName>
    <alternativeName>
        <fullName evidence="10 12">GMP kinase</fullName>
    </alternativeName>
</protein>
<dbReference type="FunFam" id="3.30.63.10:FF:000002">
    <property type="entry name" value="Guanylate kinase 1"/>
    <property type="match status" value="1"/>
</dbReference>
<evidence type="ECO:0000256" key="6">
    <source>
        <dbReference type="ARBA" id="ARBA00022679"/>
    </source>
</evidence>
<dbReference type="NCBIfam" id="TIGR03263">
    <property type="entry name" value="guanyl_kin"/>
    <property type="match status" value="1"/>
</dbReference>
<comment type="catalytic activity">
    <reaction evidence="11 12">
        <text>GMP + ATP = GDP + ADP</text>
        <dbReference type="Rhea" id="RHEA:20780"/>
        <dbReference type="ChEBI" id="CHEBI:30616"/>
        <dbReference type="ChEBI" id="CHEBI:58115"/>
        <dbReference type="ChEBI" id="CHEBI:58189"/>
        <dbReference type="ChEBI" id="CHEBI:456216"/>
        <dbReference type="EC" id="2.7.4.8"/>
    </reaction>
</comment>
<evidence type="ECO:0000256" key="10">
    <source>
        <dbReference type="ARBA" id="ARBA00030128"/>
    </source>
</evidence>
<dbReference type="GO" id="GO:0005524">
    <property type="term" value="F:ATP binding"/>
    <property type="evidence" value="ECO:0007669"/>
    <property type="project" value="UniProtKB-UniRule"/>
</dbReference>
<dbReference type="SMART" id="SM00072">
    <property type="entry name" value="GuKc"/>
    <property type="match status" value="1"/>
</dbReference>
<comment type="subcellular location">
    <subcellularLocation>
        <location evidence="2 12">Cytoplasm</location>
    </subcellularLocation>
</comment>
<dbReference type="EMBL" id="CP006916">
    <property type="protein sequence ID" value="AHB99895.1"/>
    <property type="molecule type" value="Genomic_DNA"/>
</dbReference>
<dbReference type="PANTHER" id="PTHR23117">
    <property type="entry name" value="GUANYLATE KINASE-RELATED"/>
    <property type="match status" value="1"/>
</dbReference>
<dbReference type="eggNOG" id="COG0194">
    <property type="taxonomic scope" value="Bacteria"/>
</dbReference>
<dbReference type="KEGG" id="mgz:GCW_03595"/>
<dbReference type="AlphaFoldDB" id="A0A0F6CLC3"/>
<evidence type="ECO:0000313" key="15">
    <source>
        <dbReference type="Proteomes" id="UP000018735"/>
    </source>
</evidence>
<keyword evidence="6 12" id="KW-0808">Transferase</keyword>
<dbReference type="HOGENOM" id="CLU_001715_1_1_14"/>
<keyword evidence="12" id="KW-0963">Cytoplasm</keyword>
<evidence type="ECO:0000256" key="11">
    <source>
        <dbReference type="ARBA" id="ARBA00048594"/>
    </source>
</evidence>
<dbReference type="PANTHER" id="PTHR23117:SF13">
    <property type="entry name" value="GUANYLATE KINASE"/>
    <property type="match status" value="1"/>
</dbReference>
<evidence type="ECO:0000256" key="1">
    <source>
        <dbReference type="ARBA" id="ARBA00003531"/>
    </source>
</evidence>
<reference evidence="14 15" key="1">
    <citation type="journal article" date="2011" name="PLoS ONE">
        <title>Core proteome of the minimal cell: comparative proteomics of three mollicute species.</title>
        <authorList>
            <person name="Fisunov G.Y."/>
            <person name="Alexeev D.G."/>
            <person name="Bazaleev N.A."/>
            <person name="Ladygina V.G."/>
            <person name="Galyamina M.A."/>
            <person name="Kondratov I.G."/>
            <person name="Zhukova N.A."/>
            <person name="Serebryakova M.V."/>
            <person name="Demina I.A."/>
            <person name="Govorun V.M."/>
        </authorList>
    </citation>
    <scope>NUCLEOTIDE SEQUENCE [LARGE SCALE GENOMIC DNA]</scope>
    <source>
        <strain evidence="14 15">S6</strain>
    </source>
</reference>
<dbReference type="Gene3D" id="3.40.50.300">
    <property type="entry name" value="P-loop containing nucleotide triphosphate hydrolases"/>
    <property type="match status" value="1"/>
</dbReference>
<evidence type="ECO:0000259" key="13">
    <source>
        <dbReference type="PROSITE" id="PS50052"/>
    </source>
</evidence>
<dbReference type="CDD" id="cd00071">
    <property type="entry name" value="GMPK"/>
    <property type="match status" value="1"/>
</dbReference>
<evidence type="ECO:0000256" key="5">
    <source>
        <dbReference type="ARBA" id="ARBA00016296"/>
    </source>
</evidence>
<dbReference type="Pfam" id="PF00625">
    <property type="entry name" value="Guanylate_kin"/>
    <property type="match status" value="1"/>
</dbReference>
<dbReference type="InterPro" id="IPR027417">
    <property type="entry name" value="P-loop_NTPase"/>
</dbReference>
<dbReference type="InterPro" id="IPR008145">
    <property type="entry name" value="GK/Ca_channel_bsu"/>
</dbReference>
<dbReference type="InterPro" id="IPR020590">
    <property type="entry name" value="Guanylate_kinase_CS"/>
</dbReference>